<name>A0ACB8AQU5_9AGAM</name>
<keyword evidence="2" id="KW-1185">Reference proteome</keyword>
<comment type="caution">
    <text evidence="1">The sequence shown here is derived from an EMBL/GenBank/DDBJ whole genome shotgun (WGS) entry which is preliminary data.</text>
</comment>
<evidence type="ECO:0000313" key="1">
    <source>
        <dbReference type="EMBL" id="KAH7915319.1"/>
    </source>
</evidence>
<organism evidence="1 2">
    <name type="scientific">Hygrophoropsis aurantiaca</name>
    <dbReference type="NCBI Taxonomy" id="72124"/>
    <lineage>
        <taxon>Eukaryota</taxon>
        <taxon>Fungi</taxon>
        <taxon>Dikarya</taxon>
        <taxon>Basidiomycota</taxon>
        <taxon>Agaricomycotina</taxon>
        <taxon>Agaricomycetes</taxon>
        <taxon>Agaricomycetidae</taxon>
        <taxon>Boletales</taxon>
        <taxon>Coniophorineae</taxon>
        <taxon>Hygrophoropsidaceae</taxon>
        <taxon>Hygrophoropsis</taxon>
    </lineage>
</organism>
<accession>A0ACB8AQU5</accession>
<gene>
    <name evidence="1" type="ORF">BJ138DRAFT_998285</name>
</gene>
<sequence>MPITELAALEFISPHSLGHPPVAELFRTLGVQQAAWSGYPVLHFTNADPSRSAEFYIVSGWEDEEAHNKWLTAEENQEPWLRLEGF</sequence>
<protein>
    <submittedName>
        <fullName evidence="1">Uncharacterized protein</fullName>
    </submittedName>
</protein>
<evidence type="ECO:0000313" key="2">
    <source>
        <dbReference type="Proteomes" id="UP000790377"/>
    </source>
</evidence>
<dbReference type="Proteomes" id="UP000790377">
    <property type="component" value="Unassembled WGS sequence"/>
</dbReference>
<reference evidence="1" key="1">
    <citation type="journal article" date="2021" name="New Phytol.">
        <title>Evolutionary innovations through gain and loss of genes in the ectomycorrhizal Boletales.</title>
        <authorList>
            <person name="Wu G."/>
            <person name="Miyauchi S."/>
            <person name="Morin E."/>
            <person name="Kuo A."/>
            <person name="Drula E."/>
            <person name="Varga T."/>
            <person name="Kohler A."/>
            <person name="Feng B."/>
            <person name="Cao Y."/>
            <person name="Lipzen A."/>
            <person name="Daum C."/>
            <person name="Hundley H."/>
            <person name="Pangilinan J."/>
            <person name="Johnson J."/>
            <person name="Barry K."/>
            <person name="LaButti K."/>
            <person name="Ng V."/>
            <person name="Ahrendt S."/>
            <person name="Min B."/>
            <person name="Choi I.G."/>
            <person name="Park H."/>
            <person name="Plett J.M."/>
            <person name="Magnuson J."/>
            <person name="Spatafora J.W."/>
            <person name="Nagy L.G."/>
            <person name="Henrissat B."/>
            <person name="Grigoriev I.V."/>
            <person name="Yang Z.L."/>
            <person name="Xu J."/>
            <person name="Martin F.M."/>
        </authorList>
    </citation>
    <scope>NUCLEOTIDE SEQUENCE</scope>
    <source>
        <strain evidence="1">ATCC 28755</strain>
    </source>
</reference>
<dbReference type="EMBL" id="MU267602">
    <property type="protein sequence ID" value="KAH7915319.1"/>
    <property type="molecule type" value="Genomic_DNA"/>
</dbReference>
<proteinExistence type="predicted"/>